<accession>A0A3N7HC25</accession>
<protein>
    <submittedName>
        <fullName evidence="1">Uncharacterized protein</fullName>
    </submittedName>
</protein>
<reference evidence="1 2" key="1">
    <citation type="journal article" date="2006" name="Science">
        <title>The genome of black cottonwood, Populus trichocarpa (Torr. &amp; Gray).</title>
        <authorList>
            <person name="Tuskan G.A."/>
            <person name="Difazio S."/>
            <person name="Jansson S."/>
            <person name="Bohlmann J."/>
            <person name="Grigoriev I."/>
            <person name="Hellsten U."/>
            <person name="Putnam N."/>
            <person name="Ralph S."/>
            <person name="Rombauts S."/>
            <person name="Salamov A."/>
            <person name="Schein J."/>
            <person name="Sterck L."/>
            <person name="Aerts A."/>
            <person name="Bhalerao R.R."/>
            <person name="Bhalerao R.P."/>
            <person name="Blaudez D."/>
            <person name="Boerjan W."/>
            <person name="Brun A."/>
            <person name="Brunner A."/>
            <person name="Busov V."/>
            <person name="Campbell M."/>
            <person name="Carlson J."/>
            <person name="Chalot M."/>
            <person name="Chapman J."/>
            <person name="Chen G.L."/>
            <person name="Cooper D."/>
            <person name="Coutinho P.M."/>
            <person name="Couturier J."/>
            <person name="Covert S."/>
            <person name="Cronk Q."/>
            <person name="Cunningham R."/>
            <person name="Davis J."/>
            <person name="Degroeve S."/>
            <person name="Dejardin A."/>
            <person name="Depamphilis C."/>
            <person name="Detter J."/>
            <person name="Dirks B."/>
            <person name="Dubchak I."/>
            <person name="Duplessis S."/>
            <person name="Ehlting J."/>
            <person name="Ellis B."/>
            <person name="Gendler K."/>
            <person name="Goodstein D."/>
            <person name="Gribskov M."/>
            <person name="Grimwood J."/>
            <person name="Groover A."/>
            <person name="Gunter L."/>
            <person name="Hamberger B."/>
            <person name="Heinze B."/>
            <person name="Helariutta Y."/>
            <person name="Henrissat B."/>
            <person name="Holligan D."/>
            <person name="Holt R."/>
            <person name="Huang W."/>
            <person name="Islam-Faridi N."/>
            <person name="Jones S."/>
            <person name="Jones-Rhoades M."/>
            <person name="Jorgensen R."/>
            <person name="Joshi C."/>
            <person name="Kangasjarvi J."/>
            <person name="Karlsson J."/>
            <person name="Kelleher C."/>
            <person name="Kirkpatrick R."/>
            <person name="Kirst M."/>
            <person name="Kohler A."/>
            <person name="Kalluri U."/>
            <person name="Larimer F."/>
            <person name="Leebens-Mack J."/>
            <person name="Leple J.C."/>
            <person name="Locascio P."/>
            <person name="Lou Y."/>
            <person name="Lucas S."/>
            <person name="Martin F."/>
            <person name="Montanini B."/>
            <person name="Napoli C."/>
            <person name="Nelson D.R."/>
            <person name="Nelson C."/>
            <person name="Nieminen K."/>
            <person name="Nilsson O."/>
            <person name="Pereda V."/>
            <person name="Peter G."/>
            <person name="Philippe R."/>
            <person name="Pilate G."/>
            <person name="Poliakov A."/>
            <person name="Razumovskaya J."/>
            <person name="Richardson P."/>
            <person name="Rinaldi C."/>
            <person name="Ritland K."/>
            <person name="Rouze P."/>
            <person name="Ryaboy D."/>
            <person name="Schmutz J."/>
            <person name="Schrader J."/>
            <person name="Segerman B."/>
            <person name="Shin H."/>
            <person name="Siddiqui A."/>
            <person name="Sterky F."/>
            <person name="Terry A."/>
            <person name="Tsai C.J."/>
            <person name="Uberbacher E."/>
            <person name="Unneberg P."/>
            <person name="Vahala J."/>
            <person name="Wall K."/>
            <person name="Wessler S."/>
            <person name="Yang G."/>
            <person name="Yin T."/>
            <person name="Douglas C."/>
            <person name="Marra M."/>
            <person name="Sandberg G."/>
            <person name="Van de Peer Y."/>
            <person name="Rokhsar D."/>
        </authorList>
    </citation>
    <scope>NUCLEOTIDE SEQUENCE [LARGE SCALE GENOMIC DNA]</scope>
    <source>
        <strain evidence="2">cv. Nisqually</strain>
    </source>
</reference>
<evidence type="ECO:0000313" key="1">
    <source>
        <dbReference type="EMBL" id="RQO98508.1"/>
    </source>
</evidence>
<sequence length="65" mass="7301">MEFLIYNPLDQISSELNTYNNAASCFSSLVFTPQAVVQICPVVYDALVGRDNKITVINHLQVLNR</sequence>
<gene>
    <name evidence="1" type="ORF">POPTR_012G095150</name>
</gene>
<dbReference type="Proteomes" id="UP000006729">
    <property type="component" value="Chromosome 12"/>
</dbReference>
<keyword evidence="2" id="KW-1185">Reference proteome</keyword>
<dbReference type="EMBL" id="CM009301">
    <property type="protein sequence ID" value="RQO98508.1"/>
    <property type="molecule type" value="Genomic_DNA"/>
</dbReference>
<evidence type="ECO:0000313" key="2">
    <source>
        <dbReference type="Proteomes" id="UP000006729"/>
    </source>
</evidence>
<proteinExistence type="predicted"/>
<organism evidence="1 2">
    <name type="scientific">Populus trichocarpa</name>
    <name type="common">Western balsam poplar</name>
    <name type="synonym">Populus balsamifera subsp. trichocarpa</name>
    <dbReference type="NCBI Taxonomy" id="3694"/>
    <lineage>
        <taxon>Eukaryota</taxon>
        <taxon>Viridiplantae</taxon>
        <taxon>Streptophyta</taxon>
        <taxon>Embryophyta</taxon>
        <taxon>Tracheophyta</taxon>
        <taxon>Spermatophyta</taxon>
        <taxon>Magnoliopsida</taxon>
        <taxon>eudicotyledons</taxon>
        <taxon>Gunneridae</taxon>
        <taxon>Pentapetalae</taxon>
        <taxon>rosids</taxon>
        <taxon>fabids</taxon>
        <taxon>Malpighiales</taxon>
        <taxon>Salicaceae</taxon>
        <taxon>Saliceae</taxon>
        <taxon>Populus</taxon>
    </lineage>
</organism>
<dbReference type="InParanoid" id="A0A3N7HC25"/>
<dbReference type="AlphaFoldDB" id="A0A3N7HC25"/>
<name>A0A3N7HC25_POPTR</name>